<dbReference type="EMBL" id="WUUQ01000001">
    <property type="protein sequence ID" value="MXQ73205.1"/>
    <property type="molecule type" value="Genomic_DNA"/>
</dbReference>
<dbReference type="Pfam" id="PF04205">
    <property type="entry name" value="FMN_bind"/>
    <property type="match status" value="1"/>
</dbReference>
<dbReference type="RefSeq" id="WP_160624621.1">
    <property type="nucleotide sequence ID" value="NZ_WUUQ01000001.1"/>
</dbReference>
<keyword evidence="9" id="KW-1185">Reference proteome</keyword>
<keyword evidence="5" id="KW-0249">Electron transport</keyword>
<dbReference type="PANTHER" id="PTHR36118:SF1">
    <property type="entry name" value="ION-TRANSLOCATING OXIDOREDUCTASE COMPLEX SUBUNIT G"/>
    <property type="match status" value="1"/>
</dbReference>
<dbReference type="GO" id="GO:0022900">
    <property type="term" value="P:electron transport chain"/>
    <property type="evidence" value="ECO:0007669"/>
    <property type="project" value="InterPro"/>
</dbReference>
<dbReference type="GO" id="GO:0010181">
    <property type="term" value="F:FMN binding"/>
    <property type="evidence" value="ECO:0007669"/>
    <property type="project" value="InterPro"/>
</dbReference>
<organism evidence="8 9">
    <name type="scientific">Copranaerobaculum intestinale</name>
    <dbReference type="NCBI Taxonomy" id="2692629"/>
    <lineage>
        <taxon>Bacteria</taxon>
        <taxon>Bacillati</taxon>
        <taxon>Bacillota</taxon>
        <taxon>Erysipelotrichia</taxon>
        <taxon>Erysipelotrichales</taxon>
        <taxon>Erysipelotrichaceae</taxon>
        <taxon>Copranaerobaculum</taxon>
    </lineage>
</organism>
<reference evidence="8 9" key="2">
    <citation type="submission" date="2020-01" db="EMBL/GenBank/DDBJ databases">
        <title>Clostridiaceae sp. nov. isolated from the gut of human by culturomics.</title>
        <authorList>
            <person name="Chang Y."/>
        </authorList>
    </citation>
    <scope>NUCLEOTIDE SEQUENCE [LARGE SCALE GENOMIC DNA]</scope>
    <source>
        <strain evidence="8 9">DONG20-135</strain>
    </source>
</reference>
<dbReference type="GO" id="GO:0009055">
    <property type="term" value="F:electron transfer activity"/>
    <property type="evidence" value="ECO:0007669"/>
    <property type="project" value="InterPro"/>
</dbReference>
<keyword evidence="6" id="KW-0732">Signal</keyword>
<keyword evidence="4" id="KW-0288">FMN</keyword>
<dbReference type="SMART" id="SM00900">
    <property type="entry name" value="FMN_bind"/>
    <property type="match status" value="1"/>
</dbReference>
<sequence>MKKILHLTIFLAVIAAIAGGALAFANDVTAPIIEKNALASEQKNLKKLFPDADSFQSVEVKKNEKYANIQKIFAVENGTYIFKMEVKGYKDGTVYLVAIDKSGKIVNYVVDSQGDTKDIGTQVADQPFIDTLIGKDASGQLDTISGATISSTPVIDGIHEAAAYYAQYLK</sequence>
<evidence type="ECO:0000256" key="6">
    <source>
        <dbReference type="SAM" id="SignalP"/>
    </source>
</evidence>
<reference evidence="8 9" key="1">
    <citation type="submission" date="2019-12" db="EMBL/GenBank/DDBJ databases">
        <authorList>
            <person name="Yang R."/>
        </authorList>
    </citation>
    <scope>NUCLEOTIDE SEQUENCE [LARGE SCALE GENOMIC DNA]</scope>
    <source>
        <strain evidence="8 9">DONG20-135</strain>
    </source>
</reference>
<accession>A0A6N8U6Q5</accession>
<evidence type="ECO:0000313" key="8">
    <source>
        <dbReference type="EMBL" id="MXQ73205.1"/>
    </source>
</evidence>
<dbReference type="AlphaFoldDB" id="A0A6N8U6Q5"/>
<name>A0A6N8U6Q5_9FIRM</name>
<evidence type="ECO:0000256" key="5">
    <source>
        <dbReference type="ARBA" id="ARBA00022982"/>
    </source>
</evidence>
<dbReference type="Proteomes" id="UP000434036">
    <property type="component" value="Unassembled WGS sequence"/>
</dbReference>
<dbReference type="GO" id="GO:0005886">
    <property type="term" value="C:plasma membrane"/>
    <property type="evidence" value="ECO:0007669"/>
    <property type="project" value="InterPro"/>
</dbReference>
<evidence type="ECO:0000256" key="4">
    <source>
        <dbReference type="ARBA" id="ARBA00022643"/>
    </source>
</evidence>
<keyword evidence="3" id="KW-0285">Flavoprotein</keyword>
<evidence type="ECO:0000256" key="3">
    <source>
        <dbReference type="ARBA" id="ARBA00022630"/>
    </source>
</evidence>
<proteinExistence type="predicted"/>
<evidence type="ECO:0000259" key="7">
    <source>
        <dbReference type="SMART" id="SM00900"/>
    </source>
</evidence>
<evidence type="ECO:0000256" key="1">
    <source>
        <dbReference type="ARBA" id="ARBA00022448"/>
    </source>
</evidence>
<keyword evidence="2" id="KW-0597">Phosphoprotein</keyword>
<feature type="signal peptide" evidence="6">
    <location>
        <begin position="1"/>
        <end position="25"/>
    </location>
</feature>
<feature type="domain" description="FMN-binding" evidence="7">
    <location>
        <begin position="88"/>
        <end position="165"/>
    </location>
</feature>
<dbReference type="InterPro" id="IPR007329">
    <property type="entry name" value="FMN-bd"/>
</dbReference>
<dbReference type="PANTHER" id="PTHR36118">
    <property type="entry name" value="ION-TRANSLOCATING OXIDOREDUCTASE COMPLEX SUBUNIT G"/>
    <property type="match status" value="1"/>
</dbReference>
<gene>
    <name evidence="8" type="ORF">GSF08_04550</name>
</gene>
<dbReference type="InterPro" id="IPR010209">
    <property type="entry name" value="Ion_transpt_RnfG/RsxG"/>
</dbReference>
<evidence type="ECO:0000256" key="2">
    <source>
        <dbReference type="ARBA" id="ARBA00022553"/>
    </source>
</evidence>
<keyword evidence="1" id="KW-0813">Transport</keyword>
<comment type="caution">
    <text evidence="8">The sequence shown here is derived from an EMBL/GenBank/DDBJ whole genome shotgun (WGS) entry which is preliminary data.</text>
</comment>
<feature type="chain" id="PRO_5039452052" evidence="6">
    <location>
        <begin position="26"/>
        <end position="170"/>
    </location>
</feature>
<evidence type="ECO:0000313" key="9">
    <source>
        <dbReference type="Proteomes" id="UP000434036"/>
    </source>
</evidence>
<protein>
    <submittedName>
        <fullName evidence="8">FMN-binding protein</fullName>
    </submittedName>
</protein>